<protein>
    <submittedName>
        <fullName evidence="1">Uncharacterized protein</fullName>
    </submittedName>
</protein>
<dbReference type="PATRIC" id="fig|1339315.3.peg.92"/>
<evidence type="ECO:0000313" key="1">
    <source>
        <dbReference type="EMBL" id="EXY77011.1"/>
    </source>
</evidence>
<gene>
    <name evidence="1" type="ORF">M124_4085</name>
</gene>
<proteinExistence type="predicted"/>
<sequence length="52" mass="6266">MIYSHFRAQYFNLQKLYFNVTLKFVFRLQIANSLNAKDLLFADKNKAIGKWH</sequence>
<evidence type="ECO:0000313" key="2">
    <source>
        <dbReference type="Proteomes" id="UP000020529"/>
    </source>
</evidence>
<organism evidence="1 2">
    <name type="scientific">Bacteroides fragilis str. 3988T(B)14</name>
    <dbReference type="NCBI Taxonomy" id="1339315"/>
    <lineage>
        <taxon>Bacteria</taxon>
        <taxon>Pseudomonadati</taxon>
        <taxon>Bacteroidota</taxon>
        <taxon>Bacteroidia</taxon>
        <taxon>Bacteroidales</taxon>
        <taxon>Bacteroidaceae</taxon>
        <taxon>Bacteroides</taxon>
    </lineage>
</organism>
<dbReference type="EMBL" id="JGCY01000033">
    <property type="protein sequence ID" value="EXY77011.1"/>
    <property type="molecule type" value="Genomic_DNA"/>
</dbReference>
<name>A0A015U1I1_BACFG</name>
<reference evidence="1 2" key="1">
    <citation type="submission" date="2014-02" db="EMBL/GenBank/DDBJ databases">
        <authorList>
            <person name="Sears C."/>
            <person name="Carroll K."/>
            <person name="Sack B.R."/>
            <person name="Qadri F."/>
            <person name="Myers L.L."/>
            <person name="Chung G.-T."/>
            <person name="Escheverria P."/>
            <person name="Fraser C.M."/>
            <person name="Sadzewicz L."/>
            <person name="Shefchek K.A."/>
            <person name="Tallon L."/>
            <person name="Das S.P."/>
            <person name="Daugherty S."/>
            <person name="Mongodin E.F."/>
        </authorList>
    </citation>
    <scope>NUCLEOTIDE SEQUENCE [LARGE SCALE GENOMIC DNA]</scope>
    <source>
        <strain evidence="2">3988T(B)14</strain>
    </source>
</reference>
<dbReference type="Proteomes" id="UP000020529">
    <property type="component" value="Unassembled WGS sequence"/>
</dbReference>
<comment type="caution">
    <text evidence="1">The sequence shown here is derived from an EMBL/GenBank/DDBJ whole genome shotgun (WGS) entry which is preliminary data.</text>
</comment>
<accession>A0A015U1I1</accession>
<dbReference type="AlphaFoldDB" id="A0A015U1I1"/>